<keyword evidence="3" id="KW-1185">Reference proteome</keyword>
<gene>
    <name evidence="2" type="ORF">H9N25_17350</name>
</gene>
<name>A0ABX6TFJ0_9SPHI</name>
<evidence type="ECO:0000256" key="1">
    <source>
        <dbReference type="SAM" id="Phobius"/>
    </source>
</evidence>
<sequence>MEWLTYLLKVTACTVLFFGFYVVVLRKLTFFKINRFYLLVTLLLSFIIPALQLEIKREITVVETEAPVRIPEIKPAAQEPVQLIRPMMLEYQPEVESKIDWMVVMYFIYGGTASLLLLACLWQLLGLLKYTGSYTKNGDGLKLISKTEGFTNCSFFNYVFINHNDLSTADLSVLLKHEQVHVKQYHSIDKIILMAFKAVLWFSPIVVKIINDGLTILASSATYSKNLNTINANKVKLLTKDQQSIIVADSIHLNIETSKAKVFGRKD</sequence>
<dbReference type="RefSeq" id="WP_190326689.1">
    <property type="nucleotide sequence ID" value="NZ_CP061171.1"/>
</dbReference>
<accession>A0ABX6TFJ0</accession>
<keyword evidence="1" id="KW-1133">Transmembrane helix</keyword>
<keyword evidence="1" id="KW-0812">Transmembrane</keyword>
<feature type="transmembrane region" description="Helical" evidence="1">
    <location>
        <begin position="36"/>
        <end position="53"/>
    </location>
</feature>
<feature type="transmembrane region" description="Helical" evidence="1">
    <location>
        <begin position="106"/>
        <end position="128"/>
    </location>
</feature>
<evidence type="ECO:0008006" key="4">
    <source>
        <dbReference type="Google" id="ProtNLM"/>
    </source>
</evidence>
<evidence type="ECO:0000313" key="3">
    <source>
        <dbReference type="Proteomes" id="UP000516439"/>
    </source>
</evidence>
<dbReference type="EMBL" id="CP061171">
    <property type="protein sequence ID" value="QNR83695.1"/>
    <property type="molecule type" value="Genomic_DNA"/>
</dbReference>
<reference evidence="2 3" key="1">
    <citation type="submission" date="2020-09" db="EMBL/GenBank/DDBJ databases">
        <title>Pedobacter sp. SW-16 isolated from soil near Yeocheon.</title>
        <authorList>
            <person name="Im H.S."/>
            <person name="Joung Y."/>
            <person name="Lee S.-S."/>
        </authorList>
    </citation>
    <scope>NUCLEOTIDE SEQUENCE [LARGE SCALE GENOMIC DNA]</scope>
    <source>
        <strain evidence="2 3">SW-16</strain>
    </source>
</reference>
<dbReference type="Proteomes" id="UP000516439">
    <property type="component" value="Chromosome"/>
</dbReference>
<protein>
    <recommendedName>
        <fullName evidence="4">Peptidase M56 domain-containing protein</fullName>
    </recommendedName>
</protein>
<proteinExistence type="predicted"/>
<organism evidence="2 3">
    <name type="scientific">Pedobacter riviphilus</name>
    <dbReference type="NCBI Taxonomy" id="2766984"/>
    <lineage>
        <taxon>Bacteria</taxon>
        <taxon>Pseudomonadati</taxon>
        <taxon>Bacteroidota</taxon>
        <taxon>Sphingobacteriia</taxon>
        <taxon>Sphingobacteriales</taxon>
        <taxon>Sphingobacteriaceae</taxon>
        <taxon>Pedobacter</taxon>
    </lineage>
</organism>
<keyword evidence="1" id="KW-0472">Membrane</keyword>
<evidence type="ECO:0000313" key="2">
    <source>
        <dbReference type="EMBL" id="QNR83695.1"/>
    </source>
</evidence>
<feature type="transmembrane region" description="Helical" evidence="1">
    <location>
        <begin position="6"/>
        <end position="24"/>
    </location>
</feature>